<organism evidence="2 3">
    <name type="scientific">Candidatus Falkowbacteria bacterium RIFOXYC2_FULL_36_12</name>
    <dbReference type="NCBI Taxonomy" id="1798002"/>
    <lineage>
        <taxon>Bacteria</taxon>
        <taxon>Candidatus Falkowiibacteriota</taxon>
    </lineage>
</organism>
<gene>
    <name evidence="2" type="ORF">A2478_00725</name>
</gene>
<evidence type="ECO:0000313" key="3">
    <source>
        <dbReference type="Proteomes" id="UP000179001"/>
    </source>
</evidence>
<feature type="transmembrane region" description="Helical" evidence="1">
    <location>
        <begin position="73"/>
        <end position="101"/>
    </location>
</feature>
<evidence type="ECO:0000313" key="2">
    <source>
        <dbReference type="EMBL" id="OGF30955.1"/>
    </source>
</evidence>
<keyword evidence="1" id="KW-0812">Transmembrane</keyword>
<dbReference type="STRING" id="1798002.A2478_00725"/>
<keyword evidence="1" id="KW-1133">Transmembrane helix</keyword>
<protein>
    <submittedName>
        <fullName evidence="2">Uncharacterized protein</fullName>
    </submittedName>
</protein>
<name>A0A1F5SW47_9BACT</name>
<dbReference type="EMBL" id="MFGJ01000008">
    <property type="protein sequence ID" value="OGF30955.1"/>
    <property type="molecule type" value="Genomic_DNA"/>
</dbReference>
<sequence>MEAKLKRRKSWLILGFLGLFFVIILISANFLLFIVENQINPEVSDLNDSFRIVENIFKFGNDDLSAITLVGRMISLVTFSLVVILFIIFVVQVLILISSLFMRPYFRSVKQDFDKEGDVFLDKIRETQKIEDKILQQQHQILQKEENIIEKLDRLRYRK</sequence>
<evidence type="ECO:0000256" key="1">
    <source>
        <dbReference type="SAM" id="Phobius"/>
    </source>
</evidence>
<proteinExistence type="predicted"/>
<comment type="caution">
    <text evidence="2">The sequence shown here is derived from an EMBL/GenBank/DDBJ whole genome shotgun (WGS) entry which is preliminary data.</text>
</comment>
<dbReference type="Proteomes" id="UP000179001">
    <property type="component" value="Unassembled WGS sequence"/>
</dbReference>
<accession>A0A1F5SW47</accession>
<reference evidence="2 3" key="1">
    <citation type="journal article" date="2016" name="Nat. Commun.">
        <title>Thousands of microbial genomes shed light on interconnected biogeochemical processes in an aquifer system.</title>
        <authorList>
            <person name="Anantharaman K."/>
            <person name="Brown C.T."/>
            <person name="Hug L.A."/>
            <person name="Sharon I."/>
            <person name="Castelle C.J."/>
            <person name="Probst A.J."/>
            <person name="Thomas B.C."/>
            <person name="Singh A."/>
            <person name="Wilkins M.J."/>
            <person name="Karaoz U."/>
            <person name="Brodie E.L."/>
            <person name="Williams K.H."/>
            <person name="Hubbard S.S."/>
            <person name="Banfield J.F."/>
        </authorList>
    </citation>
    <scope>NUCLEOTIDE SEQUENCE [LARGE SCALE GENOMIC DNA]</scope>
</reference>
<feature type="transmembrane region" description="Helical" evidence="1">
    <location>
        <begin position="12"/>
        <end position="35"/>
    </location>
</feature>
<dbReference type="AlphaFoldDB" id="A0A1F5SW47"/>
<keyword evidence="1" id="KW-0472">Membrane</keyword>